<dbReference type="EMBL" id="JARKIF010000008">
    <property type="protein sequence ID" value="KAJ7633022.1"/>
    <property type="molecule type" value="Genomic_DNA"/>
</dbReference>
<name>A0AAD7FR84_9AGAR</name>
<dbReference type="Proteomes" id="UP001221142">
    <property type="component" value="Unassembled WGS sequence"/>
</dbReference>
<feature type="compositionally biased region" description="Polar residues" evidence="1">
    <location>
        <begin position="48"/>
        <end position="60"/>
    </location>
</feature>
<accession>A0AAD7FR84</accession>
<evidence type="ECO:0000256" key="1">
    <source>
        <dbReference type="SAM" id="MobiDB-lite"/>
    </source>
</evidence>
<proteinExistence type="predicted"/>
<sequence length="233" mass="25577">MARGPPSSHHTSSSPEGPPVAHRRVSSVVEFDMRMPNKFHHHQHFQDDGSSGSEPRSATSSVFDAENMSYSSESSGSTFPNPLSRSASEFDLRMVNNHGQMQRYRHNTLPVLESNDPHHSPAASINSLTDLSSPGMHPIEIAVPQINGSFGNPWAQPHEEQQQQAGVTVHEVELMYSSPVTPINLGSAGGEEGFYEYMPRVSPSYIKEERRETAPAAFQLLSSPLSEGTLMQI</sequence>
<evidence type="ECO:0000313" key="3">
    <source>
        <dbReference type="Proteomes" id="UP001221142"/>
    </source>
</evidence>
<dbReference type="AlphaFoldDB" id="A0AAD7FR84"/>
<comment type="caution">
    <text evidence="2">The sequence shown here is derived from an EMBL/GenBank/DDBJ whole genome shotgun (WGS) entry which is preliminary data.</text>
</comment>
<feature type="region of interest" description="Disordered" evidence="1">
    <location>
        <begin position="1"/>
        <end position="60"/>
    </location>
</feature>
<evidence type="ECO:0000313" key="2">
    <source>
        <dbReference type="EMBL" id="KAJ7633022.1"/>
    </source>
</evidence>
<protein>
    <submittedName>
        <fullName evidence="2">Uncharacterized protein</fullName>
    </submittedName>
</protein>
<feature type="compositionally biased region" description="Low complexity" evidence="1">
    <location>
        <begin position="1"/>
        <end position="15"/>
    </location>
</feature>
<organism evidence="2 3">
    <name type="scientific">Roridomyces roridus</name>
    <dbReference type="NCBI Taxonomy" id="1738132"/>
    <lineage>
        <taxon>Eukaryota</taxon>
        <taxon>Fungi</taxon>
        <taxon>Dikarya</taxon>
        <taxon>Basidiomycota</taxon>
        <taxon>Agaricomycotina</taxon>
        <taxon>Agaricomycetes</taxon>
        <taxon>Agaricomycetidae</taxon>
        <taxon>Agaricales</taxon>
        <taxon>Marasmiineae</taxon>
        <taxon>Mycenaceae</taxon>
        <taxon>Roridomyces</taxon>
    </lineage>
</organism>
<keyword evidence="3" id="KW-1185">Reference proteome</keyword>
<gene>
    <name evidence="2" type="ORF">FB45DRAFT_914166</name>
</gene>
<reference evidence="2" key="1">
    <citation type="submission" date="2023-03" db="EMBL/GenBank/DDBJ databases">
        <title>Massive genome expansion in bonnet fungi (Mycena s.s.) driven by repeated elements and novel gene families across ecological guilds.</title>
        <authorList>
            <consortium name="Lawrence Berkeley National Laboratory"/>
            <person name="Harder C.B."/>
            <person name="Miyauchi S."/>
            <person name="Viragh M."/>
            <person name="Kuo A."/>
            <person name="Thoen E."/>
            <person name="Andreopoulos B."/>
            <person name="Lu D."/>
            <person name="Skrede I."/>
            <person name="Drula E."/>
            <person name="Henrissat B."/>
            <person name="Morin E."/>
            <person name="Kohler A."/>
            <person name="Barry K."/>
            <person name="LaButti K."/>
            <person name="Morin E."/>
            <person name="Salamov A."/>
            <person name="Lipzen A."/>
            <person name="Mereny Z."/>
            <person name="Hegedus B."/>
            <person name="Baldrian P."/>
            <person name="Stursova M."/>
            <person name="Weitz H."/>
            <person name="Taylor A."/>
            <person name="Grigoriev I.V."/>
            <person name="Nagy L.G."/>
            <person name="Martin F."/>
            <person name="Kauserud H."/>
        </authorList>
    </citation>
    <scope>NUCLEOTIDE SEQUENCE</scope>
    <source>
        <strain evidence="2">9284</strain>
    </source>
</reference>